<evidence type="ECO:0000256" key="2">
    <source>
        <dbReference type="SAM" id="SignalP"/>
    </source>
</evidence>
<feature type="transmembrane region" description="Helical" evidence="1">
    <location>
        <begin position="157"/>
        <end position="179"/>
    </location>
</feature>
<feature type="signal peptide" evidence="2">
    <location>
        <begin position="1"/>
        <end position="16"/>
    </location>
</feature>
<dbReference type="EMBL" id="CP034412">
    <property type="protein sequence ID" value="QCY47161.1"/>
    <property type="molecule type" value="Genomic_DNA"/>
</dbReference>
<feature type="transmembrane region" description="Helical" evidence="1">
    <location>
        <begin position="60"/>
        <end position="79"/>
    </location>
</feature>
<proteinExistence type="predicted"/>
<evidence type="ECO:0000256" key="1">
    <source>
        <dbReference type="SAM" id="Phobius"/>
    </source>
</evidence>
<feature type="transmembrane region" description="Helical" evidence="1">
    <location>
        <begin position="32"/>
        <end position="53"/>
    </location>
</feature>
<keyword evidence="1" id="KW-0472">Membrane</keyword>
<accession>A0A5B7WSR0</accession>
<keyword evidence="2" id="KW-0732">Signal</keyword>
<feature type="chain" id="PRO_5023092428" evidence="2">
    <location>
        <begin position="17"/>
        <end position="180"/>
    </location>
</feature>
<dbReference type="KEGG" id="gcr:GcLGCM259_1430"/>
<gene>
    <name evidence="3" type="ORF">GcLGCM259_1430</name>
</gene>
<dbReference type="RefSeq" id="WP_138926217.1">
    <property type="nucleotide sequence ID" value="NZ_CP034412.1"/>
</dbReference>
<evidence type="ECO:0000313" key="3">
    <source>
        <dbReference type="EMBL" id="QCY47161.1"/>
    </source>
</evidence>
<protein>
    <submittedName>
        <fullName evidence="3">Uncharacterized protein</fullName>
    </submittedName>
</protein>
<organism evidence="3 4">
    <name type="scientific">Glutamicibacter creatinolyticus</name>
    <dbReference type="NCBI Taxonomy" id="162496"/>
    <lineage>
        <taxon>Bacteria</taxon>
        <taxon>Bacillati</taxon>
        <taxon>Actinomycetota</taxon>
        <taxon>Actinomycetes</taxon>
        <taxon>Micrococcales</taxon>
        <taxon>Micrococcaceae</taxon>
        <taxon>Glutamicibacter</taxon>
    </lineage>
</organism>
<dbReference type="Proteomes" id="UP000307000">
    <property type="component" value="Chromosome"/>
</dbReference>
<evidence type="ECO:0000313" key="4">
    <source>
        <dbReference type="Proteomes" id="UP000307000"/>
    </source>
</evidence>
<sequence>MTWAAFLLMLASTVVAAGTHLLKPAKRPTPLKVGLTVISFAIALAAAIVAVIAMHDPDAAAVPFVLVVTASVVFAVAIGSPYTELVFHLAANHQARKTKSPAGESPLRGGLWIGLLERTAFVCTLWANWPEGIAVILAIKGLGRFSELKDHNAAEQFILGTFSSSLCAAGAYGLGLMLLG</sequence>
<name>A0A5B7WSR0_9MICC</name>
<keyword evidence="1" id="KW-1133">Transmembrane helix</keyword>
<keyword evidence="4" id="KW-1185">Reference proteome</keyword>
<reference evidence="3 4" key="1">
    <citation type="submission" date="2018-12" db="EMBL/GenBank/DDBJ databases">
        <title>Complete Genome Sequence of Glutamicibacter creatinolyticus strain LGCM259,isolated from an abscess of a 12-year-old mare in Italy.</title>
        <authorList>
            <person name="Santos R.G."/>
            <person name="Silva A.L."/>
            <person name="Seyffert N."/>
            <person name="Castro T.L.P."/>
            <person name="Attili A.R."/>
            <person name="Rifici C."/>
            <person name="Mazzullo G."/>
            <person name="Brenig B."/>
            <person name="Venanzi F."/>
            <person name="Azevedo V."/>
        </authorList>
    </citation>
    <scope>NUCLEOTIDE SEQUENCE [LARGE SCALE GENOMIC DNA]</scope>
    <source>
        <strain evidence="3 4">LGCM 259</strain>
    </source>
</reference>
<dbReference type="AlphaFoldDB" id="A0A5B7WSR0"/>
<keyword evidence="1" id="KW-0812">Transmembrane</keyword>